<feature type="domain" description="CO dehydrogenase flavoprotein C-terminal" evidence="4">
    <location>
        <begin position="104"/>
        <end position="206"/>
    </location>
</feature>
<dbReference type="Gene3D" id="3.30.390.50">
    <property type="entry name" value="CO dehydrogenase flavoprotein, C-terminal domain"/>
    <property type="match status" value="1"/>
</dbReference>
<dbReference type="Pfam" id="PF03450">
    <property type="entry name" value="CO_deh_flav_C"/>
    <property type="match status" value="1"/>
</dbReference>
<evidence type="ECO:0000313" key="6">
    <source>
        <dbReference type="Proteomes" id="UP000479293"/>
    </source>
</evidence>
<sequence length="206" mass="22311">MATMDTLQRHPMVRDFPALDMALRSVATPNNQRLKDLRAILGRETAFQGLAAALMVLDARLIVQGPRGEREISAGHYMSPEGLGLAPGEAPVGFYLAEAGRYSSGYQSVGYLRSGQAVCGVAAWARKSDDTLEEVRIVLSGCTPVPIPLHRVSAALAGKECTVRGIEEATLRLGEERLRLYNPSLTLGSHLFNLAKTLIRRAVLTL</sequence>
<dbReference type="GO" id="GO:0016491">
    <property type="term" value="F:oxidoreductase activity"/>
    <property type="evidence" value="ECO:0007669"/>
    <property type="project" value="UniProtKB-KW"/>
</dbReference>
<dbReference type="Proteomes" id="UP000479293">
    <property type="component" value="Unassembled WGS sequence"/>
</dbReference>
<keyword evidence="6" id="KW-1185">Reference proteome</keyword>
<proteinExistence type="predicted"/>
<gene>
    <name evidence="5" type="ORF">GBK04_18655</name>
</gene>
<evidence type="ECO:0000256" key="1">
    <source>
        <dbReference type="ARBA" id="ARBA00022630"/>
    </source>
</evidence>
<dbReference type="AlphaFoldDB" id="A0A7C9BJ27"/>
<evidence type="ECO:0000259" key="4">
    <source>
        <dbReference type="SMART" id="SM01092"/>
    </source>
</evidence>
<accession>A0A7C9BJ27</accession>
<dbReference type="SMART" id="SM01092">
    <property type="entry name" value="CO_deh_flav_C"/>
    <property type="match status" value="1"/>
</dbReference>
<dbReference type="EMBL" id="WHLY01000002">
    <property type="protein sequence ID" value="MPR35314.1"/>
    <property type="molecule type" value="Genomic_DNA"/>
</dbReference>
<dbReference type="PANTHER" id="PTHR42659:SF2">
    <property type="entry name" value="XANTHINE DEHYDROGENASE SUBUNIT C-RELATED"/>
    <property type="match status" value="1"/>
</dbReference>
<evidence type="ECO:0000256" key="2">
    <source>
        <dbReference type="ARBA" id="ARBA00022827"/>
    </source>
</evidence>
<dbReference type="PANTHER" id="PTHR42659">
    <property type="entry name" value="XANTHINE DEHYDROGENASE SUBUNIT C-RELATED"/>
    <property type="match status" value="1"/>
</dbReference>
<dbReference type="RefSeq" id="WP_152762258.1">
    <property type="nucleotide sequence ID" value="NZ_WHLY01000002.1"/>
</dbReference>
<keyword evidence="1" id="KW-0285">Flavoprotein</keyword>
<evidence type="ECO:0000256" key="3">
    <source>
        <dbReference type="ARBA" id="ARBA00023002"/>
    </source>
</evidence>
<protein>
    <recommendedName>
        <fullName evidence="4">CO dehydrogenase flavoprotein C-terminal domain-containing protein</fullName>
    </recommendedName>
</protein>
<comment type="caution">
    <text evidence="5">The sequence shown here is derived from an EMBL/GenBank/DDBJ whole genome shotgun (WGS) entry which is preliminary data.</text>
</comment>
<dbReference type="InterPro" id="IPR036683">
    <property type="entry name" value="CO_DH_flav_C_dom_sf"/>
</dbReference>
<keyword evidence="3" id="KW-0560">Oxidoreductase</keyword>
<name>A0A7C9BJ27_9BACT</name>
<dbReference type="Gene3D" id="3.30.465.10">
    <property type="match status" value="1"/>
</dbReference>
<dbReference type="InterPro" id="IPR005107">
    <property type="entry name" value="CO_DH_flav_C"/>
</dbReference>
<keyword evidence="2" id="KW-0274">FAD</keyword>
<reference evidence="5 6" key="1">
    <citation type="submission" date="2019-10" db="EMBL/GenBank/DDBJ databases">
        <title>Draft Genome Sequence of Cytophagaceae sp. SJW1-29.</title>
        <authorList>
            <person name="Choi A."/>
        </authorList>
    </citation>
    <scope>NUCLEOTIDE SEQUENCE [LARGE SCALE GENOMIC DNA]</scope>
    <source>
        <strain evidence="5 6">SJW1-29</strain>
    </source>
</reference>
<evidence type="ECO:0000313" key="5">
    <source>
        <dbReference type="EMBL" id="MPR35314.1"/>
    </source>
</evidence>
<organism evidence="5 6">
    <name type="scientific">Salmonirosea aquatica</name>
    <dbReference type="NCBI Taxonomy" id="2654236"/>
    <lineage>
        <taxon>Bacteria</taxon>
        <taxon>Pseudomonadati</taxon>
        <taxon>Bacteroidota</taxon>
        <taxon>Cytophagia</taxon>
        <taxon>Cytophagales</taxon>
        <taxon>Spirosomataceae</taxon>
        <taxon>Salmonirosea</taxon>
    </lineage>
</organism>
<dbReference type="InterPro" id="IPR016169">
    <property type="entry name" value="FAD-bd_PCMH_sub2"/>
</dbReference>
<dbReference type="InterPro" id="IPR051312">
    <property type="entry name" value="Diverse_Substr_Oxidored"/>
</dbReference>
<dbReference type="SUPFAM" id="SSF55447">
    <property type="entry name" value="CO dehydrogenase flavoprotein C-terminal domain-like"/>
    <property type="match status" value="1"/>
</dbReference>